<evidence type="ECO:0000259" key="1">
    <source>
        <dbReference type="PROSITE" id="PS50995"/>
    </source>
</evidence>
<dbReference type="RefSeq" id="WP_022612750.1">
    <property type="nucleotide sequence ID" value="NZ_LK391965.1"/>
</dbReference>
<name>A0AAV2VU64_9VIBR</name>
<dbReference type="InterPro" id="IPR036388">
    <property type="entry name" value="WH-like_DNA-bd_sf"/>
</dbReference>
<dbReference type="InterPro" id="IPR000835">
    <property type="entry name" value="HTH_MarR-typ"/>
</dbReference>
<dbReference type="PANTHER" id="PTHR33164:SF99">
    <property type="entry name" value="MARR FAMILY REGULATORY PROTEIN"/>
    <property type="match status" value="1"/>
</dbReference>
<dbReference type="InterPro" id="IPR039422">
    <property type="entry name" value="MarR/SlyA-like"/>
</dbReference>
<evidence type="ECO:0000313" key="2">
    <source>
        <dbReference type="EMBL" id="CCO48186.1"/>
    </source>
</evidence>
<dbReference type="Pfam" id="PF12802">
    <property type="entry name" value="MarR_2"/>
    <property type="match status" value="1"/>
</dbReference>
<dbReference type="InterPro" id="IPR036390">
    <property type="entry name" value="WH_DNA-bd_sf"/>
</dbReference>
<dbReference type="SMART" id="SM00347">
    <property type="entry name" value="HTH_MARR"/>
    <property type="match status" value="1"/>
</dbReference>
<dbReference type="AlphaFoldDB" id="A0AAV2VU64"/>
<dbReference type="SUPFAM" id="SSF46785">
    <property type="entry name" value="Winged helix' DNA-binding domain"/>
    <property type="match status" value="1"/>
</dbReference>
<dbReference type="GO" id="GO:0006950">
    <property type="term" value="P:response to stress"/>
    <property type="evidence" value="ECO:0007669"/>
    <property type="project" value="TreeGrafter"/>
</dbReference>
<protein>
    <submittedName>
        <fullName evidence="2">MarR-family regulatory protein</fullName>
    </submittedName>
</protein>
<accession>A0AAV2VU64</accession>
<sequence length="147" mass="16592">MNKTKELYELIWASRPLMQAAEVVVEKGLAGTGLTVRMRAVLEVLHNQGGLAVPEIAHHLDINRQYVQVMVNETLKSGFTEKTENPRHKRSSLISLTQSGRDVIRQVMEQEKELLDEISTDLPEKDITAALSLVKYLVNELKVKSKD</sequence>
<organism evidence="2 3">
    <name type="scientific">Vibrio nigripulchritudo SOn1</name>
    <dbReference type="NCBI Taxonomy" id="1238450"/>
    <lineage>
        <taxon>Bacteria</taxon>
        <taxon>Pseudomonadati</taxon>
        <taxon>Pseudomonadota</taxon>
        <taxon>Gammaproteobacteria</taxon>
        <taxon>Vibrionales</taxon>
        <taxon>Vibrionaceae</taxon>
        <taxon>Vibrio</taxon>
    </lineage>
</organism>
<comment type="caution">
    <text evidence="2">The sequence shown here is derived from an EMBL/GenBank/DDBJ whole genome shotgun (WGS) entry which is preliminary data.</text>
</comment>
<evidence type="ECO:0000313" key="3">
    <source>
        <dbReference type="Proteomes" id="UP000018211"/>
    </source>
</evidence>
<dbReference type="PANTHER" id="PTHR33164">
    <property type="entry name" value="TRANSCRIPTIONAL REGULATOR, MARR FAMILY"/>
    <property type="match status" value="1"/>
</dbReference>
<gene>
    <name evidence="2" type="ORF">VIBNISOn1_450151</name>
</gene>
<reference evidence="2 3" key="1">
    <citation type="journal article" date="2013" name="ISME J.">
        <title>Comparative genomics of pathogenic lineages of Vibrio nigripulchritudo identifies virulence-associated traits.</title>
        <authorList>
            <person name="Goudenege D."/>
            <person name="Labreuche Y."/>
            <person name="Krin E."/>
            <person name="Ansquer D."/>
            <person name="Mangenot S."/>
            <person name="Calteau A."/>
            <person name="Medigue C."/>
            <person name="Mazel D."/>
            <person name="Polz M.F."/>
            <person name="Le Roux F."/>
        </authorList>
    </citation>
    <scope>NUCLEOTIDE SEQUENCE [LARGE SCALE GENOMIC DNA]</scope>
    <source>
        <strain evidence="2 3">SOn1</strain>
    </source>
</reference>
<dbReference type="PROSITE" id="PS50995">
    <property type="entry name" value="HTH_MARR_2"/>
    <property type="match status" value="1"/>
</dbReference>
<dbReference type="Gene3D" id="1.10.10.10">
    <property type="entry name" value="Winged helix-like DNA-binding domain superfamily/Winged helix DNA-binding domain"/>
    <property type="match status" value="1"/>
</dbReference>
<dbReference type="Proteomes" id="UP000018211">
    <property type="component" value="Unassembled WGS sequence"/>
</dbReference>
<feature type="domain" description="HTH marR-type" evidence="1">
    <location>
        <begin position="3"/>
        <end position="139"/>
    </location>
</feature>
<dbReference type="EMBL" id="CAOF01000137">
    <property type="protein sequence ID" value="CCO48186.1"/>
    <property type="molecule type" value="Genomic_DNA"/>
</dbReference>
<proteinExistence type="predicted"/>
<dbReference type="GO" id="GO:0003700">
    <property type="term" value="F:DNA-binding transcription factor activity"/>
    <property type="evidence" value="ECO:0007669"/>
    <property type="project" value="InterPro"/>
</dbReference>